<dbReference type="EMBL" id="HBGF01051399">
    <property type="protein sequence ID" value="CAD9154026.1"/>
    <property type="molecule type" value="Transcribed_RNA"/>
</dbReference>
<proteinExistence type="predicted"/>
<feature type="compositionally biased region" description="Basic and acidic residues" evidence="1">
    <location>
        <begin position="330"/>
        <end position="339"/>
    </location>
</feature>
<accession>A0A7S1R1F9</accession>
<protein>
    <submittedName>
        <fullName evidence="2">Uncharacterized protein</fullName>
    </submittedName>
</protein>
<organism evidence="2">
    <name type="scientific">Neobodo designis</name>
    <name type="common">Flagellated protozoan</name>
    <name type="synonym">Bodo designis</name>
    <dbReference type="NCBI Taxonomy" id="312471"/>
    <lineage>
        <taxon>Eukaryota</taxon>
        <taxon>Discoba</taxon>
        <taxon>Euglenozoa</taxon>
        <taxon>Kinetoplastea</taxon>
        <taxon>Metakinetoplastina</taxon>
        <taxon>Neobodonida</taxon>
        <taxon>Neobodo</taxon>
    </lineage>
</organism>
<name>A0A7S1R1F9_NEODS</name>
<feature type="compositionally biased region" description="Low complexity" evidence="1">
    <location>
        <begin position="402"/>
        <end position="414"/>
    </location>
</feature>
<reference evidence="2" key="1">
    <citation type="submission" date="2021-01" db="EMBL/GenBank/DDBJ databases">
        <authorList>
            <person name="Corre E."/>
            <person name="Pelletier E."/>
            <person name="Niang G."/>
            <person name="Scheremetjew M."/>
            <person name="Finn R."/>
            <person name="Kale V."/>
            <person name="Holt S."/>
            <person name="Cochrane G."/>
            <person name="Meng A."/>
            <person name="Brown T."/>
            <person name="Cohen L."/>
        </authorList>
    </citation>
    <scope>NUCLEOTIDE SEQUENCE</scope>
    <source>
        <strain evidence="2">CCAP 1951/1</strain>
    </source>
</reference>
<dbReference type="AlphaFoldDB" id="A0A7S1R1F9"/>
<evidence type="ECO:0000313" key="2">
    <source>
        <dbReference type="EMBL" id="CAD9154026.1"/>
    </source>
</evidence>
<evidence type="ECO:0000256" key="1">
    <source>
        <dbReference type="SAM" id="MobiDB-lite"/>
    </source>
</evidence>
<gene>
    <name evidence="2" type="ORF">NDES1114_LOCUS34415</name>
</gene>
<feature type="region of interest" description="Disordered" evidence="1">
    <location>
        <begin position="273"/>
        <end position="438"/>
    </location>
</feature>
<feature type="compositionally biased region" description="Low complexity" evidence="1">
    <location>
        <begin position="377"/>
        <end position="393"/>
    </location>
</feature>
<sequence length="438" mass="46135">MEIATHEEELAWASEDSADEASAGMRAAVRRAHAAYANAVGRLIQRLNVESDLARRTSQLIAHRAADIQRVRTSTQDCVTWTARFDSADLCGLVRRYVALLRELRACIDVAATEAGAMLDPQHAPSADDSRATLGRTASSGIDVDNDGATVGDNALAGFAAAVRGIAIARGDAVRQHAADQKASASVLATTIAGTMATRVEALVRQLVAENAARVPETTVKTIVHAVSDTLQQARSGAEMTIALCAADDDNTAGVVQAVREAPKRVLECLRRYDAQPPPPPRPVGLSEPSSHTSPPGPKLSTAETGRPSGTLAESRQHLREAGRAYNADASRRRERSPEDGTVTSGEASPRGSQAGGLGIRAPRPQPRPSAGPTGRPSQQAAASPQAQAAAMREQLRRQAERQAQQLPQASPPGGADGDDDPSTTPKRHNIFNLFGLL</sequence>